<keyword evidence="8" id="KW-0547">Nucleotide-binding</keyword>
<comment type="catalytic activity">
    <reaction evidence="12">
        <text>L-seryl-[protein] + ATP = O-phospho-L-seryl-[protein] + ADP + H(+)</text>
        <dbReference type="Rhea" id="RHEA:17989"/>
        <dbReference type="Rhea" id="RHEA-COMP:9863"/>
        <dbReference type="Rhea" id="RHEA-COMP:11604"/>
        <dbReference type="ChEBI" id="CHEBI:15378"/>
        <dbReference type="ChEBI" id="CHEBI:29999"/>
        <dbReference type="ChEBI" id="CHEBI:30616"/>
        <dbReference type="ChEBI" id="CHEBI:83421"/>
        <dbReference type="ChEBI" id="CHEBI:456216"/>
        <dbReference type="EC" id="2.7.11.1"/>
    </reaction>
</comment>
<evidence type="ECO:0000256" key="2">
    <source>
        <dbReference type="ARBA" id="ARBA00004496"/>
    </source>
</evidence>
<evidence type="ECO:0000256" key="7">
    <source>
        <dbReference type="ARBA" id="ARBA00022679"/>
    </source>
</evidence>
<name>A0A0K9PEH2_ZOSMR</name>
<dbReference type="GO" id="GO:0005634">
    <property type="term" value="C:nucleus"/>
    <property type="evidence" value="ECO:0000318"/>
    <property type="project" value="GO_Central"/>
</dbReference>
<dbReference type="GO" id="GO:0072354">
    <property type="term" value="F:histone H3T3 kinase activity"/>
    <property type="evidence" value="ECO:0000318"/>
    <property type="project" value="GO_Central"/>
</dbReference>
<dbReference type="GO" id="GO:0035556">
    <property type="term" value="P:intracellular signal transduction"/>
    <property type="evidence" value="ECO:0000318"/>
    <property type="project" value="GO_Central"/>
</dbReference>
<comment type="subcellular location">
    <subcellularLocation>
        <location evidence="1">Chromosome</location>
    </subcellularLocation>
    <subcellularLocation>
        <location evidence="2">Cytoplasm</location>
    </subcellularLocation>
</comment>
<evidence type="ECO:0000256" key="3">
    <source>
        <dbReference type="ARBA" id="ARBA00012513"/>
    </source>
</evidence>
<keyword evidence="7" id="KW-0808">Transferase</keyword>
<comment type="caution">
    <text evidence="14">The sequence shown here is derived from an EMBL/GenBank/DDBJ whole genome shotgun (WGS) entry which is preliminary data.</text>
</comment>
<dbReference type="GO" id="GO:0005524">
    <property type="term" value="F:ATP binding"/>
    <property type="evidence" value="ECO:0007669"/>
    <property type="project" value="UniProtKB-KW"/>
</dbReference>
<gene>
    <name evidence="14" type="ORF">ZOSMA_291G00140</name>
</gene>
<evidence type="ECO:0000256" key="5">
    <source>
        <dbReference type="ARBA" id="ARBA00022490"/>
    </source>
</evidence>
<dbReference type="GO" id="GO:0000278">
    <property type="term" value="P:mitotic cell cycle"/>
    <property type="evidence" value="ECO:0000318"/>
    <property type="project" value="GO_Central"/>
</dbReference>
<dbReference type="PANTHER" id="PTHR24419:SF18">
    <property type="entry name" value="SERINE_THREONINE-PROTEIN KINASE HASPIN"/>
    <property type="match status" value="1"/>
</dbReference>
<dbReference type="Gene3D" id="3.30.200.20">
    <property type="entry name" value="Phosphorylase Kinase, domain 1"/>
    <property type="match status" value="1"/>
</dbReference>
<dbReference type="EC" id="2.7.11.1" evidence="3"/>
<dbReference type="GO" id="GO:0005737">
    <property type="term" value="C:cytoplasm"/>
    <property type="evidence" value="ECO:0000318"/>
    <property type="project" value="GO_Central"/>
</dbReference>
<dbReference type="PROSITE" id="PS50011">
    <property type="entry name" value="PROTEIN_KINASE_DOM"/>
    <property type="match status" value="1"/>
</dbReference>
<dbReference type="PANTHER" id="PTHR24419">
    <property type="entry name" value="INTERLEUKIN-1 RECEPTOR-ASSOCIATED KINASE"/>
    <property type="match status" value="1"/>
</dbReference>
<evidence type="ECO:0000313" key="15">
    <source>
        <dbReference type="Proteomes" id="UP000036987"/>
    </source>
</evidence>
<reference evidence="15" key="1">
    <citation type="journal article" date="2016" name="Nature">
        <title>The genome of the seagrass Zostera marina reveals angiosperm adaptation to the sea.</title>
        <authorList>
            <person name="Olsen J.L."/>
            <person name="Rouze P."/>
            <person name="Verhelst B."/>
            <person name="Lin Y.-C."/>
            <person name="Bayer T."/>
            <person name="Collen J."/>
            <person name="Dattolo E."/>
            <person name="De Paoli E."/>
            <person name="Dittami S."/>
            <person name="Maumus F."/>
            <person name="Michel G."/>
            <person name="Kersting A."/>
            <person name="Lauritano C."/>
            <person name="Lohaus R."/>
            <person name="Toepel M."/>
            <person name="Tonon T."/>
            <person name="Vanneste K."/>
            <person name="Amirebrahimi M."/>
            <person name="Brakel J."/>
            <person name="Bostroem C."/>
            <person name="Chovatia M."/>
            <person name="Grimwood J."/>
            <person name="Jenkins J.W."/>
            <person name="Jueterbock A."/>
            <person name="Mraz A."/>
            <person name="Stam W.T."/>
            <person name="Tice H."/>
            <person name="Bornberg-Bauer E."/>
            <person name="Green P.J."/>
            <person name="Pearson G.A."/>
            <person name="Procaccini G."/>
            <person name="Duarte C.M."/>
            <person name="Schmutz J."/>
            <person name="Reusch T.B.H."/>
            <person name="Van de Peer Y."/>
        </authorList>
    </citation>
    <scope>NUCLEOTIDE SEQUENCE [LARGE SCALE GENOMIC DNA]</scope>
    <source>
        <strain evidence="15">cv. Finnish</strain>
    </source>
</reference>
<keyword evidence="5" id="KW-0963">Cytoplasm</keyword>
<dbReference type="Gene3D" id="1.10.510.10">
    <property type="entry name" value="Transferase(Phosphotransferase) domain 1"/>
    <property type="match status" value="1"/>
</dbReference>
<protein>
    <recommendedName>
        <fullName evidence="3">non-specific serine/threonine protein kinase</fullName>
        <ecNumber evidence="3">2.7.11.1</ecNumber>
    </recommendedName>
</protein>
<dbReference type="InterPro" id="IPR011009">
    <property type="entry name" value="Kinase-like_dom_sf"/>
</dbReference>
<evidence type="ECO:0000256" key="1">
    <source>
        <dbReference type="ARBA" id="ARBA00004286"/>
    </source>
</evidence>
<sequence length="628" mass="71076">MSPKKGGVFGNDSFLMEVGSENVPNTHQVVYKRRQTPKQQLGDGSSCIPEIVQQMGSPKWKRTDRNRNLSIKGRSSIWLPGALDNNVPNAKQEVKKKKKKQIPHKKKSVNLNLYDFAKERAYFEELDATELLVETPSPKSVRCLKKMAWEKDVTCDLINAIFNRWRISKTILQSSGHFKLMETPVANSTCGSLSYRSNNLNEALECAIQSRISRNFDDYEESEASKSRNICSIGNLAKDSIIDSLDGLRIKEESDENEHPSLEEVVNKGSPLQSSSLPAEFHSDFTQLLMACNQTEPLTLSEMFSQFCDISDVKKIGEGAYGEVFKANDNICKIVPIDGDSLVNGETQKRSGEVLEEVLLSLTLNSLRGRDGHVPDQNACTNFIHAKDFWVCQGTYGDSLISTWEEWGSKNESLNDNPREFSERQCYIVFVQAHGGVDLESFAFSDFNEAMSLITQVTAALAVAEAAFQFEHRDLHWGNIVIARNETSTMNFTLQGQKVTAKTFGISVSIIDFTLSRINTGEAILYLDLSKDPYIFKGQKGHIQFETYRKMKEEILKYTDKECWEGSFPKTNVLWLQYLINILLKEKSFTSKDGRSLRVLKKHMESYNSAEDCLSDTFFHDILVYQTT</sequence>
<evidence type="ECO:0000256" key="11">
    <source>
        <dbReference type="ARBA" id="ARBA00047899"/>
    </source>
</evidence>
<dbReference type="OMA" id="KANDNIC"/>
<organism evidence="14 15">
    <name type="scientific">Zostera marina</name>
    <name type="common">Eelgrass</name>
    <dbReference type="NCBI Taxonomy" id="29655"/>
    <lineage>
        <taxon>Eukaryota</taxon>
        <taxon>Viridiplantae</taxon>
        <taxon>Streptophyta</taxon>
        <taxon>Embryophyta</taxon>
        <taxon>Tracheophyta</taxon>
        <taxon>Spermatophyta</taxon>
        <taxon>Magnoliopsida</taxon>
        <taxon>Liliopsida</taxon>
        <taxon>Zosteraceae</taxon>
        <taxon>Zostera</taxon>
    </lineage>
</organism>
<dbReference type="STRING" id="29655.A0A0K9PEH2"/>
<dbReference type="OrthoDB" id="21018at2759"/>
<dbReference type="SMART" id="SM01331">
    <property type="entry name" value="DUF3635"/>
    <property type="match status" value="1"/>
</dbReference>
<evidence type="ECO:0000256" key="12">
    <source>
        <dbReference type="ARBA" id="ARBA00048679"/>
    </source>
</evidence>
<evidence type="ECO:0000313" key="14">
    <source>
        <dbReference type="EMBL" id="KMZ66622.1"/>
    </source>
</evidence>
<dbReference type="AlphaFoldDB" id="A0A0K9PEH2"/>
<evidence type="ECO:0000259" key="13">
    <source>
        <dbReference type="PROSITE" id="PS50011"/>
    </source>
</evidence>
<dbReference type="FunFam" id="1.10.510.10:FF:000401">
    <property type="entry name" value="serine/threonine-protein kinase haspin"/>
    <property type="match status" value="1"/>
</dbReference>
<keyword evidence="10" id="KW-0067">ATP-binding</keyword>
<evidence type="ECO:0000256" key="10">
    <source>
        <dbReference type="ARBA" id="ARBA00022840"/>
    </source>
</evidence>
<keyword evidence="15" id="KW-1185">Reference proteome</keyword>
<evidence type="ECO:0000256" key="6">
    <source>
        <dbReference type="ARBA" id="ARBA00022527"/>
    </source>
</evidence>
<dbReference type="GO" id="GO:0005694">
    <property type="term" value="C:chromosome"/>
    <property type="evidence" value="ECO:0007669"/>
    <property type="project" value="UniProtKB-SubCell"/>
</dbReference>
<feature type="domain" description="Protein kinase" evidence="13">
    <location>
        <begin position="310"/>
        <end position="628"/>
    </location>
</feature>
<dbReference type="InterPro" id="IPR000719">
    <property type="entry name" value="Prot_kinase_dom"/>
</dbReference>
<accession>A0A0K9PEH2</accession>
<keyword evidence="9" id="KW-0418">Kinase</keyword>
<keyword evidence="4" id="KW-0158">Chromosome</keyword>
<evidence type="ECO:0000256" key="8">
    <source>
        <dbReference type="ARBA" id="ARBA00022741"/>
    </source>
</evidence>
<dbReference type="InterPro" id="IPR024604">
    <property type="entry name" value="GSG2_C"/>
</dbReference>
<dbReference type="SUPFAM" id="SSF56112">
    <property type="entry name" value="Protein kinase-like (PK-like)"/>
    <property type="match status" value="1"/>
</dbReference>
<comment type="catalytic activity">
    <reaction evidence="11">
        <text>L-threonyl-[protein] + ATP = O-phospho-L-threonyl-[protein] + ADP + H(+)</text>
        <dbReference type="Rhea" id="RHEA:46608"/>
        <dbReference type="Rhea" id="RHEA-COMP:11060"/>
        <dbReference type="Rhea" id="RHEA-COMP:11605"/>
        <dbReference type="ChEBI" id="CHEBI:15378"/>
        <dbReference type="ChEBI" id="CHEBI:30013"/>
        <dbReference type="ChEBI" id="CHEBI:30616"/>
        <dbReference type="ChEBI" id="CHEBI:61977"/>
        <dbReference type="ChEBI" id="CHEBI:456216"/>
        <dbReference type="EC" id="2.7.11.1"/>
    </reaction>
</comment>
<keyword evidence="6" id="KW-0723">Serine/threonine-protein kinase</keyword>
<evidence type="ECO:0000256" key="4">
    <source>
        <dbReference type="ARBA" id="ARBA00022454"/>
    </source>
</evidence>
<dbReference type="EMBL" id="LFYR01000962">
    <property type="protein sequence ID" value="KMZ66622.1"/>
    <property type="molecule type" value="Genomic_DNA"/>
</dbReference>
<dbReference type="Proteomes" id="UP000036987">
    <property type="component" value="Unassembled WGS sequence"/>
</dbReference>
<dbReference type="Pfam" id="PF12330">
    <property type="entry name" value="Haspin_kinase"/>
    <property type="match status" value="1"/>
</dbReference>
<proteinExistence type="predicted"/>
<evidence type="ECO:0000256" key="9">
    <source>
        <dbReference type="ARBA" id="ARBA00022777"/>
    </source>
</evidence>